<organism evidence="1 2">
    <name type="scientific">Streptomyces polyrhachis</name>
    <dbReference type="NCBI Taxonomy" id="1282885"/>
    <lineage>
        <taxon>Bacteria</taxon>
        <taxon>Bacillati</taxon>
        <taxon>Actinomycetota</taxon>
        <taxon>Actinomycetes</taxon>
        <taxon>Kitasatosporales</taxon>
        <taxon>Streptomycetaceae</taxon>
        <taxon>Streptomyces</taxon>
    </lineage>
</organism>
<dbReference type="EMBL" id="JBHSZO010000044">
    <property type="protein sequence ID" value="MFC7220875.1"/>
    <property type="molecule type" value="Genomic_DNA"/>
</dbReference>
<evidence type="ECO:0008006" key="3">
    <source>
        <dbReference type="Google" id="ProtNLM"/>
    </source>
</evidence>
<proteinExistence type="predicted"/>
<evidence type="ECO:0000313" key="1">
    <source>
        <dbReference type="EMBL" id="MFC7220875.1"/>
    </source>
</evidence>
<gene>
    <name evidence="1" type="ORF">ACFQLX_22340</name>
</gene>
<accession>A0ABW2GN38</accession>
<keyword evidence="2" id="KW-1185">Reference proteome</keyword>
<name>A0ABW2GN38_9ACTN</name>
<dbReference type="RefSeq" id="WP_386417856.1">
    <property type="nucleotide sequence ID" value="NZ_JBHSZO010000044.1"/>
</dbReference>
<evidence type="ECO:0000313" key="2">
    <source>
        <dbReference type="Proteomes" id="UP001596413"/>
    </source>
</evidence>
<sequence>MDHLAAQLADKERLLRERDATIAELHQQVQRLAKQGSECFPTSV</sequence>
<dbReference type="Proteomes" id="UP001596413">
    <property type="component" value="Unassembled WGS sequence"/>
</dbReference>
<protein>
    <recommendedName>
        <fullName evidence="3">Transposase</fullName>
    </recommendedName>
</protein>
<comment type="caution">
    <text evidence="1">The sequence shown here is derived from an EMBL/GenBank/DDBJ whole genome shotgun (WGS) entry which is preliminary data.</text>
</comment>
<reference evidence="2" key="1">
    <citation type="journal article" date="2019" name="Int. J. Syst. Evol. Microbiol.">
        <title>The Global Catalogue of Microorganisms (GCM) 10K type strain sequencing project: providing services to taxonomists for standard genome sequencing and annotation.</title>
        <authorList>
            <consortium name="The Broad Institute Genomics Platform"/>
            <consortium name="The Broad Institute Genome Sequencing Center for Infectious Disease"/>
            <person name="Wu L."/>
            <person name="Ma J."/>
        </authorList>
    </citation>
    <scope>NUCLEOTIDE SEQUENCE [LARGE SCALE GENOMIC DNA]</scope>
    <source>
        <strain evidence="2">CGMCC 1.13681</strain>
    </source>
</reference>